<dbReference type="SUPFAM" id="SSF56024">
    <property type="entry name" value="Phospholipase D/nuclease"/>
    <property type="match status" value="1"/>
</dbReference>
<dbReference type="CDD" id="cd09171">
    <property type="entry name" value="PLDc_vPLD6_like"/>
    <property type="match status" value="1"/>
</dbReference>
<name>A0A3N2RN43_LYSEN</name>
<proteinExistence type="inferred from homology"/>
<dbReference type="Proteomes" id="UP000275910">
    <property type="component" value="Unassembled WGS sequence"/>
</dbReference>
<keyword evidence="6" id="KW-0443">Lipid metabolism</keyword>
<comment type="catalytic activity">
    <reaction evidence="1">
        <text>a 1,2-diacyl-sn-glycero-3-phosphocholine + H2O = a 1,2-diacyl-sn-glycero-3-phosphate + choline + H(+)</text>
        <dbReference type="Rhea" id="RHEA:14445"/>
        <dbReference type="ChEBI" id="CHEBI:15354"/>
        <dbReference type="ChEBI" id="CHEBI:15377"/>
        <dbReference type="ChEBI" id="CHEBI:15378"/>
        <dbReference type="ChEBI" id="CHEBI:57643"/>
        <dbReference type="ChEBI" id="CHEBI:58608"/>
        <dbReference type="EC" id="3.1.4.4"/>
    </reaction>
</comment>
<dbReference type="PANTHER" id="PTHR43856:SF1">
    <property type="entry name" value="MITOCHONDRIAL CARDIOLIPIN HYDROLASE"/>
    <property type="match status" value="1"/>
</dbReference>
<keyword evidence="5" id="KW-0442">Lipid degradation</keyword>
<keyword evidence="4" id="KW-0378">Hydrolase</keyword>
<comment type="similarity">
    <text evidence="2">Belongs to the phospholipase D family.</text>
</comment>
<evidence type="ECO:0000256" key="6">
    <source>
        <dbReference type="ARBA" id="ARBA00023098"/>
    </source>
</evidence>
<gene>
    <name evidence="8" type="ORF">D9T17_01860</name>
</gene>
<dbReference type="InterPro" id="IPR051406">
    <property type="entry name" value="PLD_domain"/>
</dbReference>
<sequence length="253" mass="28147">MNTAVHTAANVAIQAASQAASQAPATDFAALDRTLRESVADLSLDSEEKFELRELGARLPADRVRYLRNRAFDLARELMLAQPARTLDALRWLEQVVKTLDAVAEPPTLVSSAFFAPGDACLRKLRELCRSAKRSLDVCVYTISDDRLAEEILACHKRGIAVRVISDNDKKFDDGSDVLRLRELGVPVRVDDSPFHMHHKFALFDGRVLANGSFNWTRSATTSNEENLVVTDDANLVRSFSGHFETLWSKFGD</sequence>
<evidence type="ECO:0000256" key="2">
    <source>
        <dbReference type="ARBA" id="ARBA00008664"/>
    </source>
</evidence>
<comment type="caution">
    <text evidence="8">The sequence shown here is derived from an EMBL/GenBank/DDBJ whole genome shotgun (WGS) entry which is preliminary data.</text>
</comment>
<protein>
    <recommendedName>
        <fullName evidence="3">phospholipase D</fullName>
        <ecNumber evidence="3">3.1.4.4</ecNumber>
    </recommendedName>
</protein>
<evidence type="ECO:0000256" key="3">
    <source>
        <dbReference type="ARBA" id="ARBA00012027"/>
    </source>
</evidence>
<dbReference type="GO" id="GO:0016891">
    <property type="term" value="F:RNA endonuclease activity producing 5'-phosphomonoesters, hydrolytic mechanism"/>
    <property type="evidence" value="ECO:0007669"/>
    <property type="project" value="TreeGrafter"/>
</dbReference>
<evidence type="ECO:0000256" key="5">
    <source>
        <dbReference type="ARBA" id="ARBA00022963"/>
    </source>
</evidence>
<evidence type="ECO:0000256" key="4">
    <source>
        <dbReference type="ARBA" id="ARBA00022801"/>
    </source>
</evidence>
<dbReference type="RefSeq" id="WP_123645823.1">
    <property type="nucleotide sequence ID" value="NZ_RCTY01000006.1"/>
</dbReference>
<dbReference type="AlphaFoldDB" id="A0A3N2RN43"/>
<evidence type="ECO:0000313" key="8">
    <source>
        <dbReference type="EMBL" id="ROU08858.1"/>
    </source>
</evidence>
<dbReference type="Gene3D" id="3.30.870.10">
    <property type="entry name" value="Endonuclease Chain A"/>
    <property type="match status" value="1"/>
</dbReference>
<evidence type="ECO:0000256" key="1">
    <source>
        <dbReference type="ARBA" id="ARBA00000798"/>
    </source>
</evidence>
<evidence type="ECO:0000259" key="7">
    <source>
        <dbReference type="Pfam" id="PF13091"/>
    </source>
</evidence>
<accession>A0A3N2RN43</accession>
<evidence type="ECO:0000313" key="9">
    <source>
        <dbReference type="Proteomes" id="UP000275910"/>
    </source>
</evidence>
<dbReference type="GO" id="GO:0016042">
    <property type="term" value="P:lipid catabolic process"/>
    <property type="evidence" value="ECO:0007669"/>
    <property type="project" value="UniProtKB-KW"/>
</dbReference>
<reference evidence="8 9" key="1">
    <citation type="submission" date="2018-10" db="EMBL/GenBank/DDBJ databases">
        <title>The genome of Lysobacter enzymogenes OH11.</title>
        <authorList>
            <person name="Liu F."/>
            <person name="Zhao Y."/>
            <person name="Qian G."/>
            <person name="Chen Y."/>
            <person name="Xu H."/>
        </authorList>
    </citation>
    <scope>NUCLEOTIDE SEQUENCE [LARGE SCALE GENOMIC DNA]</scope>
    <source>
        <strain evidence="8 9">OH11</strain>
    </source>
</reference>
<dbReference type="GO" id="GO:0004630">
    <property type="term" value="F:phospholipase D activity"/>
    <property type="evidence" value="ECO:0007669"/>
    <property type="project" value="UniProtKB-EC"/>
</dbReference>
<dbReference type="EMBL" id="RCTY01000006">
    <property type="protein sequence ID" value="ROU08858.1"/>
    <property type="molecule type" value="Genomic_DNA"/>
</dbReference>
<feature type="domain" description="Phospholipase D-like" evidence="7">
    <location>
        <begin position="127"/>
        <end position="248"/>
    </location>
</feature>
<dbReference type="InterPro" id="IPR025202">
    <property type="entry name" value="PLD-like_dom"/>
</dbReference>
<organism evidence="8 9">
    <name type="scientific">Lysobacter enzymogenes</name>
    <dbReference type="NCBI Taxonomy" id="69"/>
    <lineage>
        <taxon>Bacteria</taxon>
        <taxon>Pseudomonadati</taxon>
        <taxon>Pseudomonadota</taxon>
        <taxon>Gammaproteobacteria</taxon>
        <taxon>Lysobacterales</taxon>
        <taxon>Lysobacteraceae</taxon>
        <taxon>Lysobacter</taxon>
    </lineage>
</organism>
<dbReference type="Pfam" id="PF13091">
    <property type="entry name" value="PLDc_2"/>
    <property type="match status" value="1"/>
</dbReference>
<dbReference type="EC" id="3.1.4.4" evidence="3"/>
<dbReference type="PANTHER" id="PTHR43856">
    <property type="entry name" value="CARDIOLIPIN HYDROLASE"/>
    <property type="match status" value="1"/>
</dbReference>